<dbReference type="PANTHER" id="PTHR21152">
    <property type="entry name" value="AMINOTRANSFERASE CLASS V"/>
    <property type="match status" value="1"/>
</dbReference>
<evidence type="ECO:0000256" key="5">
    <source>
        <dbReference type="ARBA" id="ARBA00022490"/>
    </source>
</evidence>
<dbReference type="NCBIfam" id="TIGR01365">
    <property type="entry name" value="serC_2"/>
    <property type="match status" value="1"/>
</dbReference>
<keyword evidence="10" id="KW-0718">Serine biosynthesis</keyword>
<dbReference type="EMBL" id="AWGB01000095">
    <property type="protein sequence ID" value="ESQ80702.1"/>
    <property type="molecule type" value="Genomic_DNA"/>
</dbReference>
<dbReference type="PIRSF" id="PIRSF000525">
    <property type="entry name" value="SerC"/>
    <property type="match status" value="1"/>
</dbReference>
<dbReference type="GO" id="GO:0004760">
    <property type="term" value="F:L-serine-pyruvate transaminase activity"/>
    <property type="evidence" value="ECO:0007669"/>
    <property type="project" value="TreeGrafter"/>
</dbReference>
<dbReference type="GO" id="GO:0004648">
    <property type="term" value="F:O-phospho-L-serine:2-oxoglutarate aminotransferase activity"/>
    <property type="evidence" value="ECO:0007669"/>
    <property type="project" value="UniProtKB-EC"/>
</dbReference>
<dbReference type="InterPro" id="IPR015424">
    <property type="entry name" value="PyrdxlP-dep_Trfase"/>
</dbReference>
<dbReference type="InterPro" id="IPR022278">
    <property type="entry name" value="Pser_aminoTfrase"/>
</dbReference>
<dbReference type="GO" id="GO:0019265">
    <property type="term" value="P:glycine biosynthetic process, by transamination of glyoxylate"/>
    <property type="evidence" value="ECO:0007669"/>
    <property type="project" value="TreeGrafter"/>
</dbReference>
<dbReference type="NCBIfam" id="NF002841">
    <property type="entry name" value="PRK03080.1-2"/>
    <property type="match status" value="1"/>
</dbReference>
<evidence type="ECO:0000256" key="7">
    <source>
        <dbReference type="ARBA" id="ARBA00022605"/>
    </source>
</evidence>
<dbReference type="InterPro" id="IPR006271">
    <property type="entry name" value="Pser_aminoTfrase_methanosarc"/>
</dbReference>
<gene>
    <name evidence="13" type="ORF">ABENE_22325</name>
</gene>
<proteinExistence type="inferred from homology"/>
<dbReference type="eggNOG" id="COG1932">
    <property type="taxonomic scope" value="Bacteria"/>
</dbReference>
<comment type="cofactor">
    <cofactor evidence="1">
        <name>pyridoxal 5'-phosphate</name>
        <dbReference type="ChEBI" id="CHEBI:597326"/>
    </cofactor>
</comment>
<dbReference type="InterPro" id="IPR015422">
    <property type="entry name" value="PyrdxlP-dep_Trfase_small"/>
</dbReference>
<evidence type="ECO:0000256" key="4">
    <source>
        <dbReference type="ARBA" id="ARBA00013030"/>
    </source>
</evidence>
<organism evidence="13 14">
    <name type="scientific">Asticcacaulis benevestitus DSM 16100 = ATCC BAA-896</name>
    <dbReference type="NCBI Taxonomy" id="1121022"/>
    <lineage>
        <taxon>Bacteria</taxon>
        <taxon>Pseudomonadati</taxon>
        <taxon>Pseudomonadota</taxon>
        <taxon>Alphaproteobacteria</taxon>
        <taxon>Caulobacterales</taxon>
        <taxon>Caulobacteraceae</taxon>
        <taxon>Asticcacaulis</taxon>
    </lineage>
</organism>
<accession>V4NFR5</accession>
<dbReference type="Gene3D" id="3.90.1150.10">
    <property type="entry name" value="Aspartate Aminotransferase, domain 1"/>
    <property type="match status" value="1"/>
</dbReference>
<evidence type="ECO:0000256" key="10">
    <source>
        <dbReference type="ARBA" id="ARBA00023299"/>
    </source>
</evidence>
<comment type="similarity">
    <text evidence="3">Belongs to the class-V pyridoxal-phosphate-dependent aminotransferase family. SerC subfamily.</text>
</comment>
<evidence type="ECO:0000256" key="3">
    <source>
        <dbReference type="ARBA" id="ARBA00006904"/>
    </source>
</evidence>
<keyword evidence="14" id="KW-1185">Reference proteome</keyword>
<name>V4NFR5_9CAUL</name>
<dbReference type="SUPFAM" id="SSF53383">
    <property type="entry name" value="PLP-dependent transferases"/>
    <property type="match status" value="1"/>
</dbReference>
<dbReference type="STRING" id="1121022.GCA_000376105_04342"/>
<keyword evidence="6" id="KW-0032">Aminotransferase</keyword>
<evidence type="ECO:0000256" key="12">
    <source>
        <dbReference type="SAM" id="MobiDB-lite"/>
    </source>
</evidence>
<evidence type="ECO:0000256" key="11">
    <source>
        <dbReference type="ARBA" id="ARBA00049007"/>
    </source>
</evidence>
<dbReference type="Proteomes" id="UP000017837">
    <property type="component" value="Unassembled WGS sequence"/>
</dbReference>
<evidence type="ECO:0000256" key="6">
    <source>
        <dbReference type="ARBA" id="ARBA00022576"/>
    </source>
</evidence>
<dbReference type="UniPathway" id="UPA00135">
    <property type="reaction ID" value="UER00197"/>
</dbReference>
<evidence type="ECO:0000313" key="13">
    <source>
        <dbReference type="EMBL" id="ESQ80702.1"/>
    </source>
</evidence>
<evidence type="ECO:0000256" key="8">
    <source>
        <dbReference type="ARBA" id="ARBA00022679"/>
    </source>
</evidence>
<keyword evidence="9" id="KW-0663">Pyridoxal phosphate</keyword>
<evidence type="ECO:0000256" key="2">
    <source>
        <dbReference type="ARBA" id="ARBA00005099"/>
    </source>
</evidence>
<dbReference type="EC" id="2.6.1.52" evidence="4"/>
<evidence type="ECO:0000256" key="9">
    <source>
        <dbReference type="ARBA" id="ARBA00022898"/>
    </source>
</evidence>
<dbReference type="PANTHER" id="PTHR21152:SF40">
    <property type="entry name" value="ALANINE--GLYOXYLATE AMINOTRANSFERASE"/>
    <property type="match status" value="1"/>
</dbReference>
<evidence type="ECO:0000313" key="14">
    <source>
        <dbReference type="Proteomes" id="UP000017837"/>
    </source>
</evidence>
<dbReference type="GO" id="GO:0008453">
    <property type="term" value="F:alanine-glyoxylate transaminase activity"/>
    <property type="evidence" value="ECO:0007669"/>
    <property type="project" value="TreeGrafter"/>
</dbReference>
<dbReference type="GO" id="GO:0006564">
    <property type="term" value="P:L-serine biosynthetic process"/>
    <property type="evidence" value="ECO:0007669"/>
    <property type="project" value="UniProtKB-KW"/>
</dbReference>
<keyword evidence="7" id="KW-0028">Amino-acid biosynthesis</keyword>
<comment type="pathway">
    <text evidence="2">Amino-acid biosynthesis; L-serine biosynthesis; L-serine from 3-phospho-D-glycerate: step 2/3.</text>
</comment>
<evidence type="ECO:0000256" key="1">
    <source>
        <dbReference type="ARBA" id="ARBA00001933"/>
    </source>
</evidence>
<keyword evidence="5" id="KW-0963">Cytoplasm</keyword>
<dbReference type="InterPro" id="IPR015421">
    <property type="entry name" value="PyrdxlP-dep_Trfase_major"/>
</dbReference>
<dbReference type="CDD" id="cd01494">
    <property type="entry name" value="AAT_I"/>
    <property type="match status" value="1"/>
</dbReference>
<reference evidence="13 14" key="1">
    <citation type="journal article" date="2014" name="Nature">
        <title>Sequential evolution of bacterial morphology by co-option of a developmental regulator.</title>
        <authorList>
            <person name="Jiang C."/>
            <person name="Brown P.J."/>
            <person name="Ducret A."/>
            <person name="Brun Y.V."/>
        </authorList>
    </citation>
    <scope>NUCLEOTIDE SEQUENCE [LARGE SCALE GENOMIC DNA]</scope>
    <source>
        <strain evidence="13 14">DSM 16100</strain>
    </source>
</reference>
<sequence length="424" mass="46292">MYASCMYFMLIVYASPIITLAMQNPMNRAMPPRPATKPGNPNFSSGPCAKRPGWRASDLDSAILGRSHRSPIAKTRINAVVSLTREVLGIPQDYRIGIVPGSDTGAMEMALWNLLGSRGVDVLAWDVFGAEWVRDAAMELQLTDLRVFQAPYGQLPDLSQTSADRDIVFTWNGTSTGVRVPNADWISDARTGLTICDATSAAFAMALPWEKLDVTTWSWQKVLGGEGAHGVIVLSPRAIKRLTTYRPPRPIPKIFRLTDGNTVKEGIFTGDTINTPSMLVIEDALDGLAWAKSIGGVPALVRHGEANLDLLSNWIEKSKWASFLAEAPDTRSTTSLCVKVGEADVLRWPRMQQEALIRGVTEYLETEGAAYDIAAYRGVTIGFRLWAGATVATADLSVALDWLDYAYFIVKSRLAPGPTSQVSK</sequence>
<dbReference type="AlphaFoldDB" id="V4NFR5"/>
<comment type="catalytic activity">
    <reaction evidence="11">
        <text>O-phospho-L-serine + 2-oxoglutarate = 3-phosphooxypyruvate + L-glutamate</text>
        <dbReference type="Rhea" id="RHEA:14329"/>
        <dbReference type="ChEBI" id="CHEBI:16810"/>
        <dbReference type="ChEBI" id="CHEBI:18110"/>
        <dbReference type="ChEBI" id="CHEBI:29985"/>
        <dbReference type="ChEBI" id="CHEBI:57524"/>
        <dbReference type="EC" id="2.6.1.52"/>
    </reaction>
</comment>
<protein>
    <recommendedName>
        <fullName evidence="4">phosphoserine transaminase</fullName>
        <ecNumber evidence="4">2.6.1.52</ecNumber>
    </recommendedName>
</protein>
<comment type="caution">
    <text evidence="13">The sequence shown here is derived from an EMBL/GenBank/DDBJ whole genome shotgun (WGS) entry which is preliminary data.</text>
</comment>
<keyword evidence="8" id="KW-0808">Transferase</keyword>
<feature type="region of interest" description="Disordered" evidence="12">
    <location>
        <begin position="29"/>
        <end position="51"/>
    </location>
</feature>
<dbReference type="PATRIC" id="fig|1121022.4.peg.4571"/>
<dbReference type="Gene3D" id="3.40.640.10">
    <property type="entry name" value="Type I PLP-dependent aspartate aminotransferase-like (Major domain)"/>
    <property type="match status" value="1"/>
</dbReference>